<dbReference type="Gene3D" id="3.40.50.150">
    <property type="entry name" value="Vaccinia Virus protein VP39"/>
    <property type="match status" value="1"/>
</dbReference>
<dbReference type="PANTHER" id="PTHR43861">
    <property type="entry name" value="TRANS-ACONITATE 2-METHYLTRANSFERASE-RELATED"/>
    <property type="match status" value="1"/>
</dbReference>
<dbReference type="Pfam" id="PF13489">
    <property type="entry name" value="Methyltransf_23"/>
    <property type="match status" value="1"/>
</dbReference>
<proteinExistence type="predicted"/>
<gene>
    <name evidence="1" type="ORF">NIES267_46410</name>
</gene>
<accession>A0A1Z4LV70</accession>
<organism evidence="1 2">
    <name type="scientific">Calothrix parasitica NIES-267</name>
    <dbReference type="NCBI Taxonomy" id="1973488"/>
    <lineage>
        <taxon>Bacteria</taxon>
        <taxon>Bacillati</taxon>
        <taxon>Cyanobacteriota</taxon>
        <taxon>Cyanophyceae</taxon>
        <taxon>Nostocales</taxon>
        <taxon>Calotrichaceae</taxon>
        <taxon>Calothrix</taxon>
    </lineage>
</organism>
<keyword evidence="2" id="KW-1185">Reference proteome</keyword>
<dbReference type="EMBL" id="AP018227">
    <property type="protein sequence ID" value="BAY85142.1"/>
    <property type="molecule type" value="Genomic_DNA"/>
</dbReference>
<evidence type="ECO:0008006" key="3">
    <source>
        <dbReference type="Google" id="ProtNLM"/>
    </source>
</evidence>
<dbReference type="Proteomes" id="UP000218418">
    <property type="component" value="Chromosome"/>
</dbReference>
<protein>
    <recommendedName>
        <fullName evidence="3">Type 12 methyltransferase</fullName>
    </recommendedName>
</protein>
<dbReference type="OrthoDB" id="9810247at2"/>
<dbReference type="PANTHER" id="PTHR43861:SF6">
    <property type="entry name" value="METHYLTRANSFERASE TYPE 11"/>
    <property type="match status" value="1"/>
</dbReference>
<name>A0A1Z4LV70_9CYAN</name>
<sequence>MEKDFYLQYASVEDKHWWFVARRQILQQVIRKLNLPKNAQILEAGCGTGGNLQMLSRYGQISAMELDEIACQLANQRQVTEVKPGSLPGNIPFNSDYDLIVILDVIEHLDNDLSALEALYYKLKPGGYLLVTVPAYMFLWSEHDEINHHKRRYRLKGLKQVVKKAGYQVNYGSYFNTLLFPLIAIARSLAKLSPKQSKNENKNSSDLKLPSKSVNQILRWLFASEQYLINRFTLPFGVSVLLLARKPDS</sequence>
<dbReference type="InterPro" id="IPR029063">
    <property type="entry name" value="SAM-dependent_MTases_sf"/>
</dbReference>
<evidence type="ECO:0000313" key="1">
    <source>
        <dbReference type="EMBL" id="BAY85142.1"/>
    </source>
</evidence>
<dbReference type="CDD" id="cd02440">
    <property type="entry name" value="AdoMet_MTases"/>
    <property type="match status" value="1"/>
</dbReference>
<reference evidence="1 2" key="1">
    <citation type="submission" date="2017-06" db="EMBL/GenBank/DDBJ databases">
        <title>Genome sequencing of cyanobaciteial culture collection at National Institute for Environmental Studies (NIES).</title>
        <authorList>
            <person name="Hirose Y."/>
            <person name="Shimura Y."/>
            <person name="Fujisawa T."/>
            <person name="Nakamura Y."/>
            <person name="Kawachi M."/>
        </authorList>
    </citation>
    <scope>NUCLEOTIDE SEQUENCE [LARGE SCALE GENOMIC DNA]</scope>
    <source>
        <strain evidence="1 2">NIES-267</strain>
    </source>
</reference>
<dbReference type="AlphaFoldDB" id="A0A1Z4LV70"/>
<evidence type="ECO:0000313" key="2">
    <source>
        <dbReference type="Proteomes" id="UP000218418"/>
    </source>
</evidence>
<dbReference type="SUPFAM" id="SSF53335">
    <property type="entry name" value="S-adenosyl-L-methionine-dependent methyltransferases"/>
    <property type="match status" value="1"/>
</dbReference>